<dbReference type="Proteomes" id="UP000623269">
    <property type="component" value="Unassembled WGS sequence"/>
</dbReference>
<feature type="compositionally biased region" description="Acidic residues" evidence="1">
    <location>
        <begin position="85"/>
        <end position="128"/>
    </location>
</feature>
<dbReference type="AlphaFoldDB" id="A0A8J7HEE6"/>
<name>A0A8J7HEE6_9FIRM</name>
<sequence>MKLKYYMRGLGIGIVLTTLILSISGNKETLSDQQIIKRARSLGMVTQEEYDKAKLTKELEDTDKENLQQEPEEDLSDKETADPSDVNETEENQENDENAENDEKNNEDDAVEGFDEPDEALNTEDENNQDVTQNGQDTQDIQDSQDDQNTEETPTQDTSDTPGTEPTPTVTPSDNINEQTSNANDDITFTIERGMSSRQVSEMLVQKGLIGDAQEFNNFIIRKGKAGVIRVGTYTVKKDASFEEILNSITS</sequence>
<dbReference type="RefSeq" id="WP_197662264.1">
    <property type="nucleotide sequence ID" value="NZ_JAEAGR010000016.1"/>
</dbReference>
<dbReference type="Gene3D" id="3.30.1490.480">
    <property type="entry name" value="Endolytic murein transglycosylase"/>
    <property type="match status" value="1"/>
</dbReference>
<feature type="compositionally biased region" description="Basic and acidic residues" evidence="1">
    <location>
        <begin position="54"/>
        <end position="67"/>
    </location>
</feature>
<evidence type="ECO:0000256" key="1">
    <source>
        <dbReference type="SAM" id="MobiDB-lite"/>
    </source>
</evidence>
<organism evidence="2 3">
    <name type="scientific">Mobilitalea sibirica</name>
    <dbReference type="NCBI Taxonomy" id="1462919"/>
    <lineage>
        <taxon>Bacteria</taxon>
        <taxon>Bacillati</taxon>
        <taxon>Bacillota</taxon>
        <taxon>Clostridia</taxon>
        <taxon>Lachnospirales</taxon>
        <taxon>Lachnospiraceae</taxon>
        <taxon>Mobilitalea</taxon>
    </lineage>
</organism>
<reference evidence="2" key="1">
    <citation type="submission" date="2020-12" db="EMBL/GenBank/DDBJ databases">
        <title>M. sibirica DSM 26468T genome.</title>
        <authorList>
            <person name="Thieme N."/>
            <person name="Rettenmaier R."/>
            <person name="Zverlov V."/>
            <person name="Liebl W."/>
        </authorList>
    </citation>
    <scope>NUCLEOTIDE SEQUENCE</scope>
    <source>
        <strain evidence="2">DSM 26468</strain>
    </source>
</reference>
<evidence type="ECO:0000313" key="3">
    <source>
        <dbReference type="Proteomes" id="UP000623269"/>
    </source>
</evidence>
<accession>A0A8J7HEE6</accession>
<feature type="compositionally biased region" description="Low complexity" evidence="1">
    <location>
        <begin position="161"/>
        <end position="172"/>
    </location>
</feature>
<proteinExistence type="predicted"/>
<comment type="caution">
    <text evidence="2">The sequence shown here is derived from an EMBL/GenBank/DDBJ whole genome shotgun (WGS) entry which is preliminary data.</text>
</comment>
<feature type="compositionally biased region" description="Polar residues" evidence="1">
    <location>
        <begin position="151"/>
        <end position="160"/>
    </location>
</feature>
<protein>
    <recommendedName>
        <fullName evidence="4">YceG-like family protein</fullName>
    </recommendedName>
</protein>
<feature type="region of interest" description="Disordered" evidence="1">
    <location>
        <begin position="54"/>
        <end position="184"/>
    </location>
</feature>
<keyword evidence="3" id="KW-1185">Reference proteome</keyword>
<gene>
    <name evidence="2" type="ORF">I5677_14045</name>
</gene>
<evidence type="ECO:0008006" key="4">
    <source>
        <dbReference type="Google" id="ProtNLM"/>
    </source>
</evidence>
<dbReference type="EMBL" id="JAEAGR010000016">
    <property type="protein sequence ID" value="MBH1942019.1"/>
    <property type="molecule type" value="Genomic_DNA"/>
</dbReference>
<evidence type="ECO:0000313" key="2">
    <source>
        <dbReference type="EMBL" id="MBH1942019.1"/>
    </source>
</evidence>
<feature type="compositionally biased region" description="Polar residues" evidence="1">
    <location>
        <begin position="173"/>
        <end position="184"/>
    </location>
</feature>